<organism evidence="1 2">
    <name type="scientific">Diphasiastrum complanatum</name>
    <name type="common">Issler's clubmoss</name>
    <name type="synonym">Lycopodium complanatum</name>
    <dbReference type="NCBI Taxonomy" id="34168"/>
    <lineage>
        <taxon>Eukaryota</taxon>
        <taxon>Viridiplantae</taxon>
        <taxon>Streptophyta</taxon>
        <taxon>Embryophyta</taxon>
        <taxon>Tracheophyta</taxon>
        <taxon>Lycopodiopsida</taxon>
        <taxon>Lycopodiales</taxon>
        <taxon>Lycopodiaceae</taxon>
        <taxon>Lycopodioideae</taxon>
        <taxon>Diphasiastrum</taxon>
    </lineage>
</organism>
<comment type="caution">
    <text evidence="1">The sequence shown here is derived from an EMBL/GenBank/DDBJ whole genome shotgun (WGS) entry which is preliminary data.</text>
</comment>
<proteinExistence type="predicted"/>
<reference evidence="2" key="1">
    <citation type="journal article" date="2024" name="Proc. Natl. Acad. Sci. U.S.A.">
        <title>Extraordinary preservation of gene collinearity over three hundred million years revealed in homosporous lycophytes.</title>
        <authorList>
            <person name="Li C."/>
            <person name="Wickell D."/>
            <person name="Kuo L.Y."/>
            <person name="Chen X."/>
            <person name="Nie B."/>
            <person name="Liao X."/>
            <person name="Peng D."/>
            <person name="Ji J."/>
            <person name="Jenkins J."/>
            <person name="Williams M."/>
            <person name="Shu S."/>
            <person name="Plott C."/>
            <person name="Barry K."/>
            <person name="Rajasekar S."/>
            <person name="Grimwood J."/>
            <person name="Han X."/>
            <person name="Sun S."/>
            <person name="Hou Z."/>
            <person name="He W."/>
            <person name="Dai G."/>
            <person name="Sun C."/>
            <person name="Schmutz J."/>
            <person name="Leebens-Mack J.H."/>
            <person name="Li F.W."/>
            <person name="Wang L."/>
        </authorList>
    </citation>
    <scope>NUCLEOTIDE SEQUENCE [LARGE SCALE GENOMIC DNA]</scope>
    <source>
        <strain evidence="2">cv. PW_Plant_1</strain>
    </source>
</reference>
<protein>
    <submittedName>
        <fullName evidence="1">Uncharacterized protein</fullName>
    </submittedName>
</protein>
<dbReference type="Proteomes" id="UP001162992">
    <property type="component" value="Chromosome 13"/>
</dbReference>
<keyword evidence="2" id="KW-1185">Reference proteome</keyword>
<sequence>MARIILQAFRENDRNCTSWSLRSSAEESDLVIRLRKNGFYAGHSNLEDLKSFCLQNFNPFQVPLKAELPVATIWDDDACAERDNLRSDSQKLDSTVQKIVEFSCIMKKDVTDTQKNKCDKDLPEDKLEVQNPVTTSLCLALSKSKRTESMSSRFGDVPYTILDRSRNAIQRCHTFQDDDVSSGDDAEVVPDFVECFYVTDENDKVISLFVLPYASSTPRENSLLGRFYLHGKYDNGLHPFMHAITMWKLELGETSYFSVKTLAGNWIRLGQPSKSYAGGQLRTALVVKKFLSFVNINRAASEKMVWAHLTKEFRFLDFQPSVDDLLQHKEIIKRLATQIPDLDCTTIVGDLLKKRKSTNHICYDSMEKHRKKNETSIVEEGIQSPKDLVDRDKKSDMAISLLDNEDSRFDSNEELDDCDAGDVGETVCAICDDGGDILWYCVLLVLKVFLVFKMMLESLPTYWV</sequence>
<name>A0ACC2BTX1_DIPCM</name>
<evidence type="ECO:0000313" key="2">
    <source>
        <dbReference type="Proteomes" id="UP001162992"/>
    </source>
</evidence>
<accession>A0ACC2BTX1</accession>
<dbReference type="EMBL" id="CM055104">
    <property type="protein sequence ID" value="KAJ7533078.1"/>
    <property type="molecule type" value="Genomic_DNA"/>
</dbReference>
<gene>
    <name evidence="1" type="ORF">O6H91_13G032100</name>
</gene>
<evidence type="ECO:0000313" key="1">
    <source>
        <dbReference type="EMBL" id="KAJ7533078.1"/>
    </source>
</evidence>